<dbReference type="Gene3D" id="1.10.287.1490">
    <property type="match status" value="1"/>
</dbReference>
<evidence type="ECO:0000313" key="3">
    <source>
        <dbReference type="Proteomes" id="UP001295740"/>
    </source>
</evidence>
<feature type="compositionally biased region" description="Basic and acidic residues" evidence="1">
    <location>
        <begin position="292"/>
        <end position="320"/>
    </location>
</feature>
<name>A0AAI8VSV4_9PEZI</name>
<feature type="region of interest" description="Disordered" evidence="1">
    <location>
        <begin position="1"/>
        <end position="33"/>
    </location>
</feature>
<feature type="compositionally biased region" description="Acidic residues" evidence="1">
    <location>
        <begin position="83"/>
        <end position="92"/>
    </location>
</feature>
<gene>
    <name evidence="2" type="ORF">KHLLAP_LOCUS10914</name>
</gene>
<comment type="caution">
    <text evidence="2">The sequence shown here is derived from an EMBL/GenBank/DDBJ whole genome shotgun (WGS) entry which is preliminary data.</text>
</comment>
<feature type="region of interest" description="Disordered" evidence="1">
    <location>
        <begin position="47"/>
        <end position="137"/>
    </location>
</feature>
<proteinExistence type="predicted"/>
<feature type="compositionally biased region" description="Polar residues" evidence="1">
    <location>
        <begin position="279"/>
        <end position="291"/>
    </location>
</feature>
<dbReference type="Proteomes" id="UP001295740">
    <property type="component" value="Unassembled WGS sequence"/>
</dbReference>
<dbReference type="EMBL" id="CAUWAG010000014">
    <property type="protein sequence ID" value="CAJ2510446.1"/>
    <property type="molecule type" value="Genomic_DNA"/>
</dbReference>
<feature type="compositionally biased region" description="Basic and acidic residues" evidence="1">
    <location>
        <begin position="8"/>
        <end position="18"/>
    </location>
</feature>
<dbReference type="AlphaFoldDB" id="A0AAI8VSV4"/>
<sequence length="352" mass="39698">MAPSNGNRVRELRDRIEHSSWGSLNQASTACSERELEVIEKGLCSRVSELDQRLQKSTRSSTTSTSGPRSGTHAHQNIRDSDDASSDSDGENGDNATQCVEQRQQEPPQQIVQPDSDLERREQELGSAQKNSADISAAHYECQREIRSLKDKIRALQEKNVCLKEAGADQKLLIKETKDEIDELRKQLDDSNARERELTRELHDAQRAERKLKEELDAAHDQSAERGRDYAGKPKELESGELFRLVSRPHTGEGATPEQAEPPWFLENASTRGSYTAFVQGSDTSKSNCYQKQEHGKSHQEAPGNDRRHQEFRKGHEKQRAPKSRKHRAQVTGLRRSRVDPSTVELMIATAT</sequence>
<feature type="region of interest" description="Disordered" evidence="1">
    <location>
        <begin position="205"/>
        <end position="240"/>
    </location>
</feature>
<feature type="compositionally biased region" description="Low complexity" evidence="1">
    <location>
        <begin position="57"/>
        <end position="71"/>
    </location>
</feature>
<feature type="compositionally biased region" description="Polar residues" evidence="1">
    <location>
        <begin position="20"/>
        <end position="31"/>
    </location>
</feature>
<keyword evidence="3" id="KW-1185">Reference proteome</keyword>
<evidence type="ECO:0000313" key="2">
    <source>
        <dbReference type="EMBL" id="CAJ2510446.1"/>
    </source>
</evidence>
<feature type="region of interest" description="Disordered" evidence="1">
    <location>
        <begin position="279"/>
        <end position="340"/>
    </location>
</feature>
<feature type="compositionally biased region" description="Low complexity" evidence="1">
    <location>
        <begin position="98"/>
        <end position="114"/>
    </location>
</feature>
<protein>
    <submittedName>
        <fullName evidence="2">Uu.00g051490.m01.CDS01</fullName>
    </submittedName>
</protein>
<accession>A0AAI8VSV4</accession>
<reference evidence="2" key="1">
    <citation type="submission" date="2023-10" db="EMBL/GenBank/DDBJ databases">
        <authorList>
            <person name="Hackl T."/>
        </authorList>
    </citation>
    <scope>NUCLEOTIDE SEQUENCE</scope>
</reference>
<evidence type="ECO:0000256" key="1">
    <source>
        <dbReference type="SAM" id="MobiDB-lite"/>
    </source>
</evidence>
<organism evidence="2 3">
    <name type="scientific">Anthostomella pinea</name>
    <dbReference type="NCBI Taxonomy" id="933095"/>
    <lineage>
        <taxon>Eukaryota</taxon>
        <taxon>Fungi</taxon>
        <taxon>Dikarya</taxon>
        <taxon>Ascomycota</taxon>
        <taxon>Pezizomycotina</taxon>
        <taxon>Sordariomycetes</taxon>
        <taxon>Xylariomycetidae</taxon>
        <taxon>Xylariales</taxon>
        <taxon>Xylariaceae</taxon>
        <taxon>Anthostomella</taxon>
    </lineage>
</organism>
<feature type="compositionally biased region" description="Basic and acidic residues" evidence="1">
    <location>
        <begin position="205"/>
        <end position="238"/>
    </location>
</feature>